<dbReference type="InterPro" id="IPR036179">
    <property type="entry name" value="Ig-like_dom_sf"/>
</dbReference>
<dbReference type="GO" id="GO:0030246">
    <property type="term" value="F:carbohydrate binding"/>
    <property type="evidence" value="ECO:0007669"/>
    <property type="project" value="InterPro"/>
</dbReference>
<dbReference type="OrthoDB" id="9806701at2"/>
<dbReference type="InterPro" id="IPR017853">
    <property type="entry name" value="GH"/>
</dbReference>
<dbReference type="SUPFAM" id="SSF51445">
    <property type="entry name" value="(Trans)glycosidases"/>
    <property type="match status" value="1"/>
</dbReference>
<dbReference type="Pfam" id="PF13927">
    <property type="entry name" value="Ig_3"/>
    <property type="match status" value="1"/>
</dbReference>
<reference evidence="4" key="1">
    <citation type="submission" date="2018-12" db="EMBL/GenBank/DDBJ databases">
        <title>Tengunoibacter tsumagoiensis gen. nov., sp. nov., Dictyobacter kobayashii sp. nov., D. alpinus sp. nov., and D. joshuensis sp. nov. and description of Dictyobacteraceae fam. nov. within the order Ktedonobacterales isolated from Tengu-no-mugimeshi.</title>
        <authorList>
            <person name="Wang C.M."/>
            <person name="Zheng Y."/>
            <person name="Sakai Y."/>
            <person name="Toyoda A."/>
            <person name="Minakuchi Y."/>
            <person name="Abe K."/>
            <person name="Yokota A."/>
            <person name="Yabe S."/>
        </authorList>
    </citation>
    <scope>NUCLEOTIDE SEQUENCE [LARGE SCALE GENOMIC DNA]</scope>
    <source>
        <strain evidence="4">Uno16</strain>
    </source>
</reference>
<feature type="domain" description="Ig-like" evidence="2">
    <location>
        <begin position="485"/>
        <end position="565"/>
    </location>
</feature>
<proteinExistence type="predicted"/>
<protein>
    <recommendedName>
        <fullName evidence="2">Ig-like domain-containing protein</fullName>
    </recommendedName>
</protein>
<dbReference type="SUPFAM" id="SSF48726">
    <property type="entry name" value="Immunoglobulin"/>
    <property type="match status" value="1"/>
</dbReference>
<dbReference type="Pfam" id="PF06452">
    <property type="entry name" value="CBM9_1"/>
    <property type="match status" value="1"/>
</dbReference>
<dbReference type="InterPro" id="IPR039743">
    <property type="entry name" value="6GAL/EXGAL"/>
</dbReference>
<organism evidence="3 4">
    <name type="scientific">Dictyobacter alpinus</name>
    <dbReference type="NCBI Taxonomy" id="2014873"/>
    <lineage>
        <taxon>Bacteria</taxon>
        <taxon>Bacillati</taxon>
        <taxon>Chloroflexota</taxon>
        <taxon>Ktedonobacteria</taxon>
        <taxon>Ktedonobacterales</taxon>
        <taxon>Dictyobacteraceae</taxon>
        <taxon>Dictyobacter</taxon>
    </lineage>
</organism>
<evidence type="ECO:0000256" key="1">
    <source>
        <dbReference type="SAM" id="MobiDB-lite"/>
    </source>
</evidence>
<dbReference type="Gene3D" id="3.20.20.80">
    <property type="entry name" value="Glycosidases"/>
    <property type="match status" value="1"/>
</dbReference>
<accession>A0A402B8Q4</accession>
<dbReference type="InterPro" id="IPR013780">
    <property type="entry name" value="Glyco_hydro_b"/>
</dbReference>
<dbReference type="Gene3D" id="2.60.120.200">
    <property type="match status" value="1"/>
</dbReference>
<dbReference type="Proteomes" id="UP000287171">
    <property type="component" value="Unassembled WGS sequence"/>
</dbReference>
<feature type="region of interest" description="Disordered" evidence="1">
    <location>
        <begin position="743"/>
        <end position="814"/>
    </location>
</feature>
<dbReference type="EMBL" id="BIFT01000001">
    <property type="protein sequence ID" value="GCE27680.1"/>
    <property type="molecule type" value="Genomic_DNA"/>
</dbReference>
<dbReference type="InterPro" id="IPR010502">
    <property type="entry name" value="Carb-bd_dom_fam9"/>
</dbReference>
<dbReference type="InterPro" id="IPR013783">
    <property type="entry name" value="Ig-like_fold"/>
</dbReference>
<dbReference type="SUPFAM" id="SSF49344">
    <property type="entry name" value="CBD9-like"/>
    <property type="match status" value="1"/>
</dbReference>
<evidence type="ECO:0000313" key="3">
    <source>
        <dbReference type="EMBL" id="GCE27680.1"/>
    </source>
</evidence>
<dbReference type="Gene3D" id="2.60.40.10">
    <property type="entry name" value="Immunoglobulins"/>
    <property type="match status" value="1"/>
</dbReference>
<evidence type="ECO:0000313" key="4">
    <source>
        <dbReference type="Proteomes" id="UP000287171"/>
    </source>
</evidence>
<dbReference type="GO" id="GO:0016052">
    <property type="term" value="P:carbohydrate catabolic process"/>
    <property type="evidence" value="ECO:0007669"/>
    <property type="project" value="InterPro"/>
</dbReference>
<evidence type="ECO:0000259" key="2">
    <source>
        <dbReference type="PROSITE" id="PS50835"/>
    </source>
</evidence>
<dbReference type="AlphaFoldDB" id="A0A402B8Q4"/>
<gene>
    <name evidence="3" type="ORF">KDA_31640</name>
</gene>
<keyword evidence="4" id="KW-1185">Reference proteome</keyword>
<dbReference type="PANTHER" id="PTHR42767">
    <property type="entry name" value="ENDO-BETA-1,6-GALACTANASE"/>
    <property type="match status" value="1"/>
</dbReference>
<comment type="caution">
    <text evidence="3">The sequence shown here is derived from an EMBL/GenBank/DDBJ whole genome shotgun (WGS) entry which is preliminary data.</text>
</comment>
<name>A0A402B8Q4_9CHLR</name>
<dbReference type="SUPFAM" id="SSF51011">
    <property type="entry name" value="Glycosyl hydrolase domain"/>
    <property type="match status" value="1"/>
</dbReference>
<dbReference type="Gene3D" id="2.60.40.1180">
    <property type="entry name" value="Golgi alpha-mannosidase II"/>
    <property type="match status" value="1"/>
</dbReference>
<dbReference type="Gene3D" id="2.60.40.1190">
    <property type="match status" value="1"/>
</dbReference>
<dbReference type="RefSeq" id="WP_126627987.1">
    <property type="nucleotide sequence ID" value="NZ_BIFT01000001.1"/>
</dbReference>
<dbReference type="PROSITE" id="PS50835">
    <property type="entry name" value="IG_LIKE"/>
    <property type="match status" value="1"/>
</dbReference>
<sequence>MFTNPGLHEQNKRSALKQKRRRTYLALLSIFLLTVSTVAAFTTKAHADAPTITINKNVAFQQIEGFGTFGNKYPDYFGTSEQDRWNDSFLTYYLKDLGASMNREAISPDYEPSRGQYDASVMKTSTDYVKALEAKASDLGLPPVRIILSLWTPPAWMKQNNSQSGTDNSTNRLKDDDQTRQDYADFLVHYLNDFKAQSGVYPYAVSLQNEPELALSYVSCYYPAPALAKLLSVVGPALKQANIPSKIEYPEDVSNPGMLANYLSSAEQDATAKQYLNTFVVHGYSGNGVDPVGDSQNFWQGIYDMTAPYNLSNWMTETSGYDDTQWAGAFRLATDMQTALKYGHLSAWVWWLNSDSDDSKQGLLDNNVQPTQRSAVSTQFFRFIRPGAVMVDASSSDSGILSTAFNDSANHTLTTVLINNSSAEKTVSLNLTGQHVPSQFTAYRTSANEQVANVGTVTNSVTLPANSVTTLSGTFSGDDNQQAAPTIVTQPKSQTVSAGQQVTLNVQVGGPVPFTYQWQRNGVNIADAVGPQYTFSSTGNDDGAQYTVTVKNANGQVTSQAATITLGTFTGATSVYTASPVKSNTDAIWSTAPSYNLTKTEGSSQNGFSGSFQSAWDNDNLYILAKLNDSNYSQDSDAIEVYVDGNNDKGSGYDANDWQIALDQSSYSMKIYQNGSQVNPSSFPSYGQFGGSGSYTQLLAIPWSILNQTPSANALAGLDVAIIQGSTNSKTFWNATSNDDWHNPGLFGTVQLSNSGGTGGGTPTPTPTPAPTTTPTPAPTTTPTPNPTATPTPDPGGSLPAPWKTQDIGSVGVAGSASANNGTFTIAGAGDDIAGNSDSFRYVYQDLNGDGTIIAHVASMDYANGYARAGVMIRESLNKDASHAFMALTACCGSVLQDRASSGGDSSWNNGPIAGAPYWLKLVRQGHTLTGYISSDGTQWSQVSAQTITMATNAYIGMAVVSHNNGVLEKASFDHVSVTTP</sequence>
<dbReference type="SMART" id="SM00409">
    <property type="entry name" value="IG"/>
    <property type="match status" value="1"/>
</dbReference>
<dbReference type="InterPro" id="IPR003599">
    <property type="entry name" value="Ig_sub"/>
</dbReference>
<dbReference type="PANTHER" id="PTHR42767:SF1">
    <property type="entry name" value="ENDO-BETA-1,6-GALACTANASE-LIKE DOMAIN-CONTAINING PROTEIN"/>
    <property type="match status" value="1"/>
</dbReference>
<dbReference type="GO" id="GO:0004553">
    <property type="term" value="F:hydrolase activity, hydrolyzing O-glycosyl compounds"/>
    <property type="evidence" value="ECO:0007669"/>
    <property type="project" value="InterPro"/>
</dbReference>
<dbReference type="InterPro" id="IPR007110">
    <property type="entry name" value="Ig-like_dom"/>
</dbReference>
<feature type="compositionally biased region" description="Pro residues" evidence="1">
    <location>
        <begin position="764"/>
        <end position="794"/>
    </location>
</feature>